<dbReference type="Gene3D" id="3.30.160.20">
    <property type="match status" value="1"/>
</dbReference>
<dbReference type="GO" id="GO:0003723">
    <property type="term" value="F:RNA binding"/>
    <property type="evidence" value="ECO:0007669"/>
    <property type="project" value="UniProtKB-UniRule"/>
</dbReference>
<organism evidence="3 4">
    <name type="scientific">Ostreobium quekettii</name>
    <dbReference type="NCBI Taxonomy" id="121088"/>
    <lineage>
        <taxon>Eukaryota</taxon>
        <taxon>Viridiplantae</taxon>
        <taxon>Chlorophyta</taxon>
        <taxon>core chlorophytes</taxon>
        <taxon>Ulvophyceae</taxon>
        <taxon>TCBD clade</taxon>
        <taxon>Bryopsidales</taxon>
        <taxon>Ostreobineae</taxon>
        <taxon>Ostreobiaceae</taxon>
        <taxon>Ostreobium</taxon>
    </lineage>
</organism>
<proteinExistence type="predicted"/>
<evidence type="ECO:0000256" key="1">
    <source>
        <dbReference type="PROSITE-ProRule" id="PRU00266"/>
    </source>
</evidence>
<evidence type="ECO:0000259" key="2">
    <source>
        <dbReference type="PROSITE" id="PS50137"/>
    </source>
</evidence>
<gene>
    <name evidence="3" type="ORF">OSTQU699_LOCUS5682</name>
</gene>
<dbReference type="Proteomes" id="UP000708148">
    <property type="component" value="Unassembled WGS sequence"/>
</dbReference>
<feature type="domain" description="DRBM" evidence="2">
    <location>
        <begin position="176"/>
        <end position="246"/>
    </location>
</feature>
<keyword evidence="1" id="KW-0694">RNA-binding</keyword>
<dbReference type="InterPro" id="IPR014720">
    <property type="entry name" value="dsRBD_dom"/>
</dbReference>
<dbReference type="OrthoDB" id="514783at2759"/>
<dbReference type="AlphaFoldDB" id="A0A8S1J3I6"/>
<name>A0A8S1J3I6_9CHLO</name>
<evidence type="ECO:0000313" key="3">
    <source>
        <dbReference type="EMBL" id="CAD7700323.1"/>
    </source>
</evidence>
<keyword evidence="4" id="KW-1185">Reference proteome</keyword>
<reference evidence="3" key="1">
    <citation type="submission" date="2020-12" db="EMBL/GenBank/DDBJ databases">
        <authorList>
            <person name="Iha C."/>
        </authorList>
    </citation>
    <scope>NUCLEOTIDE SEQUENCE</scope>
</reference>
<dbReference type="SUPFAM" id="SSF54768">
    <property type="entry name" value="dsRNA-binding domain-like"/>
    <property type="match status" value="1"/>
</dbReference>
<evidence type="ECO:0000313" key="4">
    <source>
        <dbReference type="Proteomes" id="UP000708148"/>
    </source>
</evidence>
<sequence>MHAGSWPGGGRDGGRCADRAVHECWARLAGPGPVCDWGLSVRGRDFLIGIGLLLCKIRNMPVGVHIKSGRQPGEPCSCSYKLPQFPLDPDPKASINALIRSLRAATDKKPAVTAAFKAAMEGMKRPHVESQQEDRNMVAEQPAAALLDMSSYLDSFAKCKSLMHSIRSSPGGENKTPLAVLHEYATRWNLEVSHEENSASNMGPFDVETKLTDNRGHTYATGAGRGRNKKDARQISAAATLNLLLETLSEDYFIQPGKAKQRSLQAGRGRGRSSAWNASGRGRGNNWTGCKWGLGYRGRSTRTVGQPAANRGSRGGIEAGQKRDYAAMLGLSGPSDINQNLQIQSPNLMGLVGGGMVQGGTALNPLLNQGIGLGAAGVGLPAMMTGVAMGGAAGTGLQRGMTNTIAGVTGNINGNNILGTVTMGGPQVGQQIGTLGAGNGSSQVNGLAWASSLNGATGGAIGLNGGTPALTLGTDGLMGVVGSMGLSGGQQTSMGLLNSAINNLSHVPMGQPNGTNLLGGANLGQQAQTGQFNF</sequence>
<protein>
    <recommendedName>
        <fullName evidence="2">DRBM domain-containing protein</fullName>
    </recommendedName>
</protein>
<dbReference type="EMBL" id="CAJHUC010001223">
    <property type="protein sequence ID" value="CAD7700323.1"/>
    <property type="molecule type" value="Genomic_DNA"/>
</dbReference>
<accession>A0A8S1J3I6</accession>
<comment type="caution">
    <text evidence="3">The sequence shown here is derived from an EMBL/GenBank/DDBJ whole genome shotgun (WGS) entry which is preliminary data.</text>
</comment>
<dbReference type="PROSITE" id="PS50137">
    <property type="entry name" value="DS_RBD"/>
    <property type="match status" value="1"/>
</dbReference>